<evidence type="ECO:0000313" key="2">
    <source>
        <dbReference type="EMBL" id="SFR99872.1"/>
    </source>
</evidence>
<dbReference type="SUPFAM" id="SSF53335">
    <property type="entry name" value="S-adenosyl-L-methionine-dependent methyltransferases"/>
    <property type="match status" value="1"/>
</dbReference>
<keyword evidence="2" id="KW-0808">Transferase</keyword>
<dbReference type="CDD" id="cd02440">
    <property type="entry name" value="AdoMet_MTases"/>
    <property type="match status" value="1"/>
</dbReference>
<gene>
    <name evidence="2" type="ORF">SAMN05444714_0299</name>
</gene>
<dbReference type="InterPro" id="IPR013216">
    <property type="entry name" value="Methyltransf_11"/>
</dbReference>
<dbReference type="GO" id="GO:0032259">
    <property type="term" value="P:methylation"/>
    <property type="evidence" value="ECO:0007669"/>
    <property type="project" value="UniProtKB-KW"/>
</dbReference>
<keyword evidence="3" id="KW-1185">Reference proteome</keyword>
<dbReference type="Proteomes" id="UP000198926">
    <property type="component" value="Unassembled WGS sequence"/>
</dbReference>
<proteinExistence type="predicted"/>
<protein>
    <submittedName>
        <fullName evidence="2">Methyltransferase domain-containing protein</fullName>
    </submittedName>
</protein>
<accession>A0A1I6L8W2</accession>
<dbReference type="InterPro" id="IPR029063">
    <property type="entry name" value="SAM-dependent_MTases_sf"/>
</dbReference>
<dbReference type="Gene3D" id="3.40.50.150">
    <property type="entry name" value="Vaccinia Virus protein VP39"/>
    <property type="match status" value="1"/>
</dbReference>
<dbReference type="Pfam" id="PF08241">
    <property type="entry name" value="Methyltransf_11"/>
    <property type="match status" value="1"/>
</dbReference>
<reference evidence="2 3" key="1">
    <citation type="submission" date="2016-10" db="EMBL/GenBank/DDBJ databases">
        <authorList>
            <person name="de Groot N.N."/>
        </authorList>
    </citation>
    <scope>NUCLEOTIDE SEQUENCE [LARGE SCALE GENOMIC DNA]</scope>
    <source>
        <strain evidence="2 3">DSM 29433</strain>
    </source>
</reference>
<feature type="domain" description="Methyltransferase type 11" evidence="1">
    <location>
        <begin position="53"/>
        <end position="148"/>
    </location>
</feature>
<dbReference type="GO" id="GO:0008757">
    <property type="term" value="F:S-adenosylmethionine-dependent methyltransferase activity"/>
    <property type="evidence" value="ECO:0007669"/>
    <property type="project" value="InterPro"/>
</dbReference>
<sequence length="268" mass="28445">MADPFQDVDAAGADFIRVFADAMDARQADPAMEAIVAAYLSELSFPAGSLTIEVGAGAGAVSRRIAARAAPSRVIGFEPSIGFVNEARARAKDHDNLSFEVADGSSLPVDDGSVDHVIMHTVLTHVLAPEALIAEAHRVLKPGGVLVVCDADFSKGSFASFPNDPLDICARAFEAGFVTDPYLVAKLKTLVAAEGFETPDFRMTSRLVQNGPQMLPWVTETTKLMVANGQIGQQLADALVAEYERRMNSGTLYGYQAFGTLRAGKPVA</sequence>
<keyword evidence="2" id="KW-0489">Methyltransferase</keyword>
<evidence type="ECO:0000313" key="3">
    <source>
        <dbReference type="Proteomes" id="UP000198926"/>
    </source>
</evidence>
<dbReference type="EMBL" id="FOZM01000001">
    <property type="protein sequence ID" value="SFR99872.1"/>
    <property type="molecule type" value="Genomic_DNA"/>
</dbReference>
<organism evidence="2 3">
    <name type="scientific">Yoonia litorea</name>
    <dbReference type="NCBI Taxonomy" id="1123755"/>
    <lineage>
        <taxon>Bacteria</taxon>
        <taxon>Pseudomonadati</taxon>
        <taxon>Pseudomonadota</taxon>
        <taxon>Alphaproteobacteria</taxon>
        <taxon>Rhodobacterales</taxon>
        <taxon>Paracoccaceae</taxon>
        <taxon>Yoonia</taxon>
    </lineage>
</organism>
<dbReference type="PANTHER" id="PTHR43591">
    <property type="entry name" value="METHYLTRANSFERASE"/>
    <property type="match status" value="1"/>
</dbReference>
<dbReference type="STRING" id="1123755.SAMN05444714_0299"/>
<dbReference type="AlphaFoldDB" id="A0A1I6L8W2"/>
<dbReference type="RefSeq" id="WP_165606518.1">
    <property type="nucleotide sequence ID" value="NZ_FOZM01000001.1"/>
</dbReference>
<evidence type="ECO:0000259" key="1">
    <source>
        <dbReference type="Pfam" id="PF08241"/>
    </source>
</evidence>
<name>A0A1I6L8W2_9RHOB</name>